<evidence type="ECO:0000313" key="10">
    <source>
        <dbReference type="EMBL" id="UQX90302.1"/>
    </source>
</evidence>
<feature type="compositionally biased region" description="Low complexity" evidence="9">
    <location>
        <begin position="98"/>
        <end position="111"/>
    </location>
</feature>
<dbReference type="HAMAP" id="MF_00236">
    <property type="entry name" value="TatA_E"/>
    <property type="match status" value="1"/>
</dbReference>
<evidence type="ECO:0000256" key="9">
    <source>
        <dbReference type="SAM" id="MobiDB-lite"/>
    </source>
</evidence>
<organism evidence="10 11">
    <name type="scientific">Jatrophihabitans telluris</name>
    <dbReference type="NCBI Taxonomy" id="2038343"/>
    <lineage>
        <taxon>Bacteria</taxon>
        <taxon>Bacillati</taxon>
        <taxon>Actinomycetota</taxon>
        <taxon>Actinomycetes</taxon>
        <taxon>Jatrophihabitantales</taxon>
        <taxon>Jatrophihabitantaceae</taxon>
        <taxon>Jatrophihabitans</taxon>
    </lineage>
</organism>
<dbReference type="Gene3D" id="1.20.5.3310">
    <property type="match status" value="1"/>
</dbReference>
<evidence type="ECO:0000256" key="8">
    <source>
        <dbReference type="HAMAP-Rule" id="MF_00236"/>
    </source>
</evidence>
<reference evidence="10" key="2">
    <citation type="submission" date="2022-05" db="EMBL/GenBank/DDBJ databases">
        <authorList>
            <person name="Kim J.-S."/>
            <person name="Lee K."/>
            <person name="Suh M."/>
            <person name="Eom M."/>
            <person name="Kim J.-S."/>
            <person name="Kim D.-S."/>
            <person name="Ko S.-H."/>
            <person name="Shin Y."/>
            <person name="Lee J.-S."/>
        </authorList>
    </citation>
    <scope>NUCLEOTIDE SEQUENCE</scope>
    <source>
        <strain evidence="10">N237</strain>
    </source>
</reference>
<name>A0ABY4R4F1_9ACTN</name>
<dbReference type="InterPro" id="IPR003369">
    <property type="entry name" value="TatA/B/E"/>
</dbReference>
<comment type="subcellular location">
    <subcellularLocation>
        <location evidence="8">Cell membrane</location>
        <topology evidence="8">Single-pass membrane protein</topology>
    </subcellularLocation>
    <subcellularLocation>
        <location evidence="1">Membrane</location>
        <topology evidence="1">Single-pass membrane protein</topology>
    </subcellularLocation>
</comment>
<feature type="region of interest" description="Disordered" evidence="9">
    <location>
        <begin position="38"/>
        <end position="60"/>
    </location>
</feature>
<dbReference type="Pfam" id="PF02416">
    <property type="entry name" value="TatA_B_E"/>
    <property type="match status" value="1"/>
</dbReference>
<evidence type="ECO:0000313" key="11">
    <source>
        <dbReference type="Proteomes" id="UP001056336"/>
    </source>
</evidence>
<keyword evidence="4 8" id="KW-0653">Protein transport</keyword>
<evidence type="ECO:0000256" key="5">
    <source>
        <dbReference type="ARBA" id="ARBA00022989"/>
    </source>
</evidence>
<dbReference type="EMBL" id="CP097332">
    <property type="protein sequence ID" value="UQX90302.1"/>
    <property type="molecule type" value="Genomic_DNA"/>
</dbReference>
<evidence type="ECO:0000256" key="6">
    <source>
        <dbReference type="ARBA" id="ARBA00023010"/>
    </source>
</evidence>
<accession>A0ABY4R4F1</accession>
<evidence type="ECO:0000256" key="7">
    <source>
        <dbReference type="ARBA" id="ARBA00023136"/>
    </source>
</evidence>
<evidence type="ECO:0000256" key="4">
    <source>
        <dbReference type="ARBA" id="ARBA00022927"/>
    </source>
</evidence>
<dbReference type="Proteomes" id="UP001056336">
    <property type="component" value="Chromosome"/>
</dbReference>
<keyword evidence="7 8" id="KW-0472">Membrane</keyword>
<feature type="region of interest" description="Disordered" evidence="9">
    <location>
        <begin position="93"/>
        <end position="120"/>
    </location>
</feature>
<evidence type="ECO:0000256" key="2">
    <source>
        <dbReference type="ARBA" id="ARBA00022448"/>
    </source>
</evidence>
<keyword evidence="2 8" id="KW-0813">Transport</keyword>
<feature type="compositionally biased region" description="Basic and acidic residues" evidence="9">
    <location>
        <begin position="38"/>
        <end position="48"/>
    </location>
</feature>
<protein>
    <recommendedName>
        <fullName evidence="8">Sec-independent protein translocase protein TatA</fullName>
    </recommendedName>
</protein>
<keyword evidence="6 8" id="KW-0811">Translocation</keyword>
<keyword evidence="3 8" id="KW-0812">Transmembrane</keyword>
<proteinExistence type="inferred from homology"/>
<keyword evidence="11" id="KW-1185">Reference proteome</keyword>
<dbReference type="InterPro" id="IPR006312">
    <property type="entry name" value="TatA/E"/>
</dbReference>
<keyword evidence="5 8" id="KW-1133">Transmembrane helix</keyword>
<evidence type="ECO:0000256" key="1">
    <source>
        <dbReference type="ARBA" id="ARBA00004167"/>
    </source>
</evidence>
<feature type="compositionally biased region" description="Low complexity" evidence="9">
    <location>
        <begin position="49"/>
        <end position="60"/>
    </location>
</feature>
<evidence type="ECO:0000256" key="3">
    <source>
        <dbReference type="ARBA" id="ARBA00022692"/>
    </source>
</evidence>
<comment type="subunit">
    <text evidence="8">The Tat system comprises two distinct complexes: a TatABC complex, containing multiple copies of TatA, TatB and TatC subunits, and a separate TatA complex, containing only TatA subunits. Substrates initially bind to the TatABC complex, which probably triggers association of the separate TatA complex to form the active translocon.</text>
</comment>
<reference evidence="10" key="1">
    <citation type="journal article" date="2018" name="Int. J. Syst. Evol. Microbiol.">
        <title>Jatrophihabitans telluris sp. nov., isolated from sediment soil of lava forest wetlands and the emended description of the genus Jatrophihabitans.</title>
        <authorList>
            <person name="Lee K.C."/>
            <person name="Suh M.K."/>
            <person name="Eom M.K."/>
            <person name="Kim K.K."/>
            <person name="Kim J.S."/>
            <person name="Kim D.S."/>
            <person name="Ko S.H."/>
            <person name="Shin Y.K."/>
            <person name="Lee J.S."/>
        </authorList>
    </citation>
    <scope>NUCLEOTIDE SEQUENCE</scope>
    <source>
        <strain evidence="10">N237</strain>
    </source>
</reference>
<sequence>MVIAIAALVLFGYKKLPDMSRSVGRSLRIFKSEMKGLNEDDAARDNKAEAAPPTVAVNPEPTVAVPPVAAPAAPVVVPPTVVAPVPVAPAPVAPPAGVPAAVPPASAQPAESQPTSGPTA</sequence>
<keyword evidence="8" id="KW-1003">Cell membrane</keyword>
<comment type="similarity">
    <text evidence="8">Belongs to the TatA/E family.</text>
</comment>
<comment type="function">
    <text evidence="8">Part of the twin-arginine translocation (Tat) system that transports large folded proteins containing a characteristic twin-arginine motif in their signal peptide across membranes. TatA could form the protein-conducting channel of the Tat system.</text>
</comment>
<gene>
    <name evidence="8" type="primary">tatA</name>
    <name evidence="10" type="ORF">M6D93_10485</name>
</gene>